<gene>
    <name evidence="8" type="ORF">MFIFM68171_09466</name>
</gene>
<proteinExistence type="inferred from homology"/>
<evidence type="ECO:0000256" key="7">
    <source>
        <dbReference type="SAM" id="Phobius"/>
    </source>
</evidence>
<dbReference type="Proteomes" id="UP001628179">
    <property type="component" value="Unassembled WGS sequence"/>
</dbReference>
<keyword evidence="7" id="KW-1133">Transmembrane helix</keyword>
<dbReference type="GeneID" id="98180208"/>
<keyword evidence="7" id="KW-0812">Transmembrane</keyword>
<evidence type="ECO:0000313" key="8">
    <source>
        <dbReference type="EMBL" id="GAB1319256.1"/>
    </source>
</evidence>
<keyword evidence="6" id="KW-0503">Monooxygenase</keyword>
<dbReference type="PROSITE" id="PS00086">
    <property type="entry name" value="CYTOCHROME_P450"/>
    <property type="match status" value="1"/>
</dbReference>
<keyword evidence="5 6" id="KW-0408">Iron</keyword>
<evidence type="ECO:0000256" key="6">
    <source>
        <dbReference type="RuleBase" id="RU000461"/>
    </source>
</evidence>
<dbReference type="SUPFAM" id="SSF48264">
    <property type="entry name" value="Cytochrome P450"/>
    <property type="match status" value="1"/>
</dbReference>
<dbReference type="CDD" id="cd11060">
    <property type="entry name" value="CYP57A1-like"/>
    <property type="match status" value="1"/>
</dbReference>
<name>A0ABQ0GNG2_9PEZI</name>
<keyword evidence="7" id="KW-0472">Membrane</keyword>
<reference evidence="8 9" key="1">
    <citation type="submission" date="2024-09" db="EMBL/GenBank/DDBJ databases">
        <title>Itraconazole resistance in Madurella fahalii resulting from another homologue of gene encoding cytochrome P450 14-alpha sterol demethylase (CYP51).</title>
        <authorList>
            <person name="Yoshioka I."/>
            <person name="Fahal A.H."/>
            <person name="Kaneko S."/>
            <person name="Yaguchi T."/>
        </authorList>
    </citation>
    <scope>NUCLEOTIDE SEQUENCE [LARGE SCALE GENOMIC DNA]</scope>
    <source>
        <strain evidence="8 9">IFM 68171</strain>
    </source>
</reference>
<dbReference type="EMBL" id="BAAFSV010000005">
    <property type="protein sequence ID" value="GAB1319256.1"/>
    <property type="molecule type" value="Genomic_DNA"/>
</dbReference>
<evidence type="ECO:0000256" key="5">
    <source>
        <dbReference type="ARBA" id="ARBA00023004"/>
    </source>
</evidence>
<dbReference type="PANTHER" id="PTHR24305:SF232">
    <property type="entry name" value="P450, PUTATIVE (EUROFUNG)-RELATED"/>
    <property type="match status" value="1"/>
</dbReference>
<evidence type="ECO:0000256" key="3">
    <source>
        <dbReference type="ARBA" id="ARBA00022617"/>
    </source>
</evidence>
<keyword evidence="9" id="KW-1185">Reference proteome</keyword>
<keyword evidence="6" id="KW-0560">Oxidoreductase</keyword>
<protein>
    <submittedName>
        <fullName evidence="8">Pisatin demethylase</fullName>
    </submittedName>
</protein>
<dbReference type="Gene3D" id="1.10.630.10">
    <property type="entry name" value="Cytochrome P450"/>
    <property type="match status" value="1"/>
</dbReference>
<dbReference type="InterPro" id="IPR036396">
    <property type="entry name" value="Cyt_P450_sf"/>
</dbReference>
<feature type="transmembrane region" description="Helical" evidence="7">
    <location>
        <begin position="29"/>
        <end position="51"/>
    </location>
</feature>
<keyword evidence="4 6" id="KW-0479">Metal-binding</keyword>
<comment type="caution">
    <text evidence="8">The sequence shown here is derived from an EMBL/GenBank/DDBJ whole genome shotgun (WGS) entry which is preliminary data.</text>
</comment>
<dbReference type="PRINTS" id="PR00385">
    <property type="entry name" value="P450"/>
</dbReference>
<comment type="similarity">
    <text evidence="2 6">Belongs to the cytochrome P450 family.</text>
</comment>
<accession>A0ABQ0GNG2</accession>
<comment type="cofactor">
    <cofactor evidence="1">
        <name>heme</name>
        <dbReference type="ChEBI" id="CHEBI:30413"/>
    </cofactor>
</comment>
<keyword evidence="3 6" id="KW-0349">Heme</keyword>
<sequence length="531" mass="59410">MASSGGTVGSSMEFQHGLLVLDRHALSRLVVALVVVPVVTLLAWFTISWVASPLRKFPGPFLAGYTNLWRLFQVRTGYYHKTIKKLHEKYGPVVRIGPNLLDIDYPELIRTIYTTDGKWHKTEFYHNNSAVVNGRITYHIFSTTDQVEHARMKRPVVKYYSQGACLALEPHMDSVIGDFIKHLDQRFANPSSPKACNLGEWIAFYAWDLISSATFSRRFGYMEAGRDFDQTIAVADKALDYFSAVGQMPWLDYLLDKNPVVRIGPPNLSNATRIALESFVARAQGKDANYNPAVPDYLTHFLEAKTTHPDLVDDGTVMGYLLVNLIAGADTTAITIRAIFYYCLKNPRAYERLVREVRDAGFDAGRAVGYTAAHKLAYLDAVVKEAMRLHPAVAMLLERYVPAGGLTLPDGSYVPAGTAVGLNAYVTGRNKGVYGDDADEFRPERWLCGDAEPEDAYKARLVKMQQADLVFGAGSRVCIGRHLALMEVYKIVATLVNRYDIELDDPAKEWEVTCSWFARQEGLVTKLSVRK</sequence>
<dbReference type="RefSeq" id="XP_070920986.1">
    <property type="nucleotide sequence ID" value="XM_071064885.1"/>
</dbReference>
<dbReference type="InterPro" id="IPR050121">
    <property type="entry name" value="Cytochrome_P450_monoxygenase"/>
</dbReference>
<organism evidence="8 9">
    <name type="scientific">Madurella fahalii</name>
    <dbReference type="NCBI Taxonomy" id="1157608"/>
    <lineage>
        <taxon>Eukaryota</taxon>
        <taxon>Fungi</taxon>
        <taxon>Dikarya</taxon>
        <taxon>Ascomycota</taxon>
        <taxon>Pezizomycotina</taxon>
        <taxon>Sordariomycetes</taxon>
        <taxon>Sordariomycetidae</taxon>
        <taxon>Sordariales</taxon>
        <taxon>Sordariales incertae sedis</taxon>
        <taxon>Madurella</taxon>
    </lineage>
</organism>
<dbReference type="PRINTS" id="PR00463">
    <property type="entry name" value="EP450I"/>
</dbReference>
<evidence type="ECO:0000256" key="4">
    <source>
        <dbReference type="ARBA" id="ARBA00022723"/>
    </source>
</evidence>
<dbReference type="PANTHER" id="PTHR24305">
    <property type="entry name" value="CYTOCHROME P450"/>
    <property type="match status" value="1"/>
</dbReference>
<evidence type="ECO:0000256" key="2">
    <source>
        <dbReference type="ARBA" id="ARBA00010617"/>
    </source>
</evidence>
<dbReference type="InterPro" id="IPR017972">
    <property type="entry name" value="Cyt_P450_CS"/>
</dbReference>
<dbReference type="InterPro" id="IPR001128">
    <property type="entry name" value="Cyt_P450"/>
</dbReference>
<evidence type="ECO:0000256" key="1">
    <source>
        <dbReference type="ARBA" id="ARBA00001971"/>
    </source>
</evidence>
<evidence type="ECO:0000313" key="9">
    <source>
        <dbReference type="Proteomes" id="UP001628179"/>
    </source>
</evidence>
<dbReference type="InterPro" id="IPR002401">
    <property type="entry name" value="Cyt_P450_E_grp-I"/>
</dbReference>
<dbReference type="Pfam" id="PF00067">
    <property type="entry name" value="p450"/>
    <property type="match status" value="1"/>
</dbReference>